<protein>
    <recommendedName>
        <fullName evidence="3">Lipoprotein</fullName>
    </recommendedName>
</protein>
<evidence type="ECO:0000313" key="2">
    <source>
        <dbReference type="Proteomes" id="UP000585050"/>
    </source>
</evidence>
<dbReference type="EMBL" id="JABAIL010000003">
    <property type="protein sequence ID" value="NLR91745.1"/>
    <property type="molecule type" value="Genomic_DNA"/>
</dbReference>
<reference evidence="1 2" key="1">
    <citation type="submission" date="2020-04" db="EMBL/GenBank/DDBJ databases">
        <title>Flammeovirga sp. SR4, a novel species isolated from seawater.</title>
        <authorList>
            <person name="Wang X."/>
        </authorList>
    </citation>
    <scope>NUCLEOTIDE SEQUENCE [LARGE SCALE GENOMIC DNA]</scope>
    <source>
        <strain evidence="1 2">SR4</strain>
    </source>
</reference>
<sequence>MQKKMKVEFGCIYFLLTMIGFSCIESPNNSEVLKHCDEVTLAQNDTIKRKLIRTTINEFVQNDLFVNNKGIIEISIYPDTLGGEKWYISAQIEDNYKRRNDITSTIEDFYGDIILYYYEDYTSQLKRKNRSESDKNKIRDCLEYAIGDRVYQKPTKKKRWSRLKIGERELGGINRGITGWSATKTVLFNWKGEYTLLNRSYGCYE</sequence>
<evidence type="ECO:0008006" key="3">
    <source>
        <dbReference type="Google" id="ProtNLM"/>
    </source>
</evidence>
<proteinExistence type="predicted"/>
<dbReference type="PROSITE" id="PS51257">
    <property type="entry name" value="PROKAR_LIPOPROTEIN"/>
    <property type="match status" value="1"/>
</dbReference>
<dbReference type="RefSeq" id="WP_168882460.1">
    <property type="nucleotide sequence ID" value="NZ_JABAIL010000003.1"/>
</dbReference>
<comment type="caution">
    <text evidence="1">The sequence shown here is derived from an EMBL/GenBank/DDBJ whole genome shotgun (WGS) entry which is preliminary data.</text>
</comment>
<dbReference type="AlphaFoldDB" id="A0A7X8XW50"/>
<dbReference type="Proteomes" id="UP000585050">
    <property type="component" value="Unassembled WGS sequence"/>
</dbReference>
<keyword evidence="2" id="KW-1185">Reference proteome</keyword>
<accession>A0A7X8XW50</accession>
<name>A0A7X8XW50_9BACT</name>
<gene>
    <name evidence="1" type="ORF">HGP29_11035</name>
</gene>
<evidence type="ECO:0000313" key="1">
    <source>
        <dbReference type="EMBL" id="NLR91745.1"/>
    </source>
</evidence>
<organism evidence="1 2">
    <name type="scientific">Flammeovirga agarivorans</name>
    <dbReference type="NCBI Taxonomy" id="2726742"/>
    <lineage>
        <taxon>Bacteria</taxon>
        <taxon>Pseudomonadati</taxon>
        <taxon>Bacteroidota</taxon>
        <taxon>Cytophagia</taxon>
        <taxon>Cytophagales</taxon>
        <taxon>Flammeovirgaceae</taxon>
        <taxon>Flammeovirga</taxon>
    </lineage>
</organism>